<dbReference type="SUPFAM" id="SSF46785">
    <property type="entry name" value="Winged helix' DNA-binding domain"/>
    <property type="match status" value="1"/>
</dbReference>
<dbReference type="PROSITE" id="PS50931">
    <property type="entry name" value="HTH_LYSR"/>
    <property type="match status" value="1"/>
</dbReference>
<dbReference type="InterPro" id="IPR036388">
    <property type="entry name" value="WH-like_DNA-bd_sf"/>
</dbReference>
<dbReference type="InterPro" id="IPR005119">
    <property type="entry name" value="LysR_subst-bd"/>
</dbReference>
<evidence type="ECO:0000256" key="3">
    <source>
        <dbReference type="ARBA" id="ARBA00023125"/>
    </source>
</evidence>
<keyword evidence="4" id="KW-0804">Transcription</keyword>
<dbReference type="GO" id="GO:0003677">
    <property type="term" value="F:DNA binding"/>
    <property type="evidence" value="ECO:0007669"/>
    <property type="project" value="UniProtKB-KW"/>
</dbReference>
<dbReference type="InterPro" id="IPR036390">
    <property type="entry name" value="WH_DNA-bd_sf"/>
</dbReference>
<dbReference type="AlphaFoldDB" id="A0A2K9NHM2"/>
<dbReference type="Pfam" id="PF03466">
    <property type="entry name" value="LysR_substrate"/>
    <property type="match status" value="1"/>
</dbReference>
<dbReference type="GO" id="GO:0003700">
    <property type="term" value="F:DNA-binding transcription factor activity"/>
    <property type="evidence" value="ECO:0007669"/>
    <property type="project" value="InterPro"/>
</dbReference>
<dbReference type="InterPro" id="IPR058163">
    <property type="entry name" value="LysR-type_TF_proteobact-type"/>
</dbReference>
<evidence type="ECO:0000313" key="5">
    <source>
        <dbReference type="EMBL" id="AUN32587.1"/>
    </source>
</evidence>
<name>A0A2K9NHM2_9PROT</name>
<dbReference type="Gene3D" id="1.10.10.10">
    <property type="entry name" value="Winged helix-like DNA-binding domain superfamily/Winged helix DNA-binding domain"/>
    <property type="match status" value="1"/>
</dbReference>
<dbReference type="EMBL" id="CP025612">
    <property type="protein sequence ID" value="AUN32587.1"/>
    <property type="molecule type" value="Genomic_DNA"/>
</dbReference>
<evidence type="ECO:0000313" key="6">
    <source>
        <dbReference type="Proteomes" id="UP000234752"/>
    </source>
</evidence>
<evidence type="ECO:0000256" key="4">
    <source>
        <dbReference type="ARBA" id="ARBA00023163"/>
    </source>
</evidence>
<dbReference type="RefSeq" id="WP_102114120.1">
    <property type="nucleotide sequence ID" value="NZ_BMGN01000007.1"/>
</dbReference>
<dbReference type="KEGG" id="ncb:C0V82_19840"/>
<evidence type="ECO:0000256" key="1">
    <source>
        <dbReference type="ARBA" id="ARBA00009437"/>
    </source>
</evidence>
<accession>A0A2K9NHM2</accession>
<dbReference type="Gene3D" id="3.40.190.290">
    <property type="match status" value="1"/>
</dbReference>
<dbReference type="PANTHER" id="PTHR30537:SF5">
    <property type="entry name" value="HTH-TYPE TRANSCRIPTIONAL ACTIVATOR TTDR-RELATED"/>
    <property type="match status" value="1"/>
</dbReference>
<sequence length="317" mass="35186">MISTEDLTFFAMIAASPSLAEAARRLNVTAPAVTQRLRALELRVGVNLVDRTSRGLNLTDEGELLASEGRAIIEAMDNLSERLARRTTQVRGHLRIAAPHGFGRRYVAPIVRVFAQRHPSATVTLELSDSPIRQMSESWDIVVHIGTLPESDRLVTTLAPNRRLLCAAPDYLANHPPIERPEDLGLHRCLALRENNEDVTLWRFTHPTLGGATVRINPTMSTNDGEVIRDWALSGAGIIVRSEWDVARDLATKKLHRVLPQWSLPPADVVALVHARRGRSSRANVFLQLLREALASPPWLPPPHTPDGEPTMEMTRT</sequence>
<dbReference type="Proteomes" id="UP000234752">
    <property type="component" value="Chromosome eg_2"/>
</dbReference>
<reference evidence="5 6" key="1">
    <citation type="submission" date="2017-12" db="EMBL/GenBank/DDBJ databases">
        <title>Genomes of bacteria within cyanobacterial aggregates.</title>
        <authorList>
            <person name="Cai H."/>
        </authorList>
    </citation>
    <scope>NUCLEOTIDE SEQUENCE [LARGE SCALE GENOMIC DNA]</scope>
    <source>
        <strain evidence="5 6">TH16</strain>
    </source>
</reference>
<protein>
    <submittedName>
        <fullName evidence="5">LysR family transcriptional regulator</fullName>
    </submittedName>
</protein>
<organism evidence="5 6">
    <name type="scientific">Niveispirillum cyanobacteriorum</name>
    <dbReference type="NCBI Taxonomy" id="1612173"/>
    <lineage>
        <taxon>Bacteria</taxon>
        <taxon>Pseudomonadati</taxon>
        <taxon>Pseudomonadota</taxon>
        <taxon>Alphaproteobacteria</taxon>
        <taxon>Rhodospirillales</taxon>
        <taxon>Azospirillaceae</taxon>
        <taxon>Niveispirillum</taxon>
    </lineage>
</organism>
<dbReference type="Pfam" id="PF00126">
    <property type="entry name" value="HTH_1"/>
    <property type="match status" value="1"/>
</dbReference>
<dbReference type="InterPro" id="IPR000847">
    <property type="entry name" value="LysR_HTH_N"/>
</dbReference>
<keyword evidence="2" id="KW-0805">Transcription regulation</keyword>
<dbReference type="SUPFAM" id="SSF53850">
    <property type="entry name" value="Periplasmic binding protein-like II"/>
    <property type="match status" value="1"/>
</dbReference>
<dbReference type="OrthoDB" id="9812435at2"/>
<comment type="similarity">
    <text evidence="1">Belongs to the LysR transcriptional regulatory family.</text>
</comment>
<evidence type="ECO:0000256" key="2">
    <source>
        <dbReference type="ARBA" id="ARBA00023015"/>
    </source>
</evidence>
<dbReference type="PANTHER" id="PTHR30537">
    <property type="entry name" value="HTH-TYPE TRANSCRIPTIONAL REGULATOR"/>
    <property type="match status" value="1"/>
</dbReference>
<proteinExistence type="inferred from homology"/>
<gene>
    <name evidence="5" type="ORF">C0V82_19840</name>
</gene>
<dbReference type="CDD" id="cd08479">
    <property type="entry name" value="PBP2_CrgA_like_9"/>
    <property type="match status" value="1"/>
</dbReference>
<keyword evidence="3" id="KW-0238">DNA-binding</keyword>
<keyword evidence="6" id="KW-1185">Reference proteome</keyword>